<feature type="region of interest" description="Disordered" evidence="1">
    <location>
        <begin position="1"/>
        <end position="41"/>
    </location>
</feature>
<dbReference type="SUPFAM" id="SSF88713">
    <property type="entry name" value="Glycoside hydrolase/deacetylase"/>
    <property type="match status" value="1"/>
</dbReference>
<evidence type="ECO:0000313" key="4">
    <source>
        <dbReference type="Proteomes" id="UP000541444"/>
    </source>
</evidence>
<keyword evidence="4" id="KW-1185">Reference proteome</keyword>
<evidence type="ECO:0000259" key="2">
    <source>
        <dbReference type="Pfam" id="PF01074"/>
    </source>
</evidence>
<dbReference type="InterPro" id="IPR011330">
    <property type="entry name" value="Glyco_hydro/deAcase_b/a-brl"/>
</dbReference>
<dbReference type="InterPro" id="IPR000602">
    <property type="entry name" value="Glyco_hydro_38_N"/>
</dbReference>
<dbReference type="Proteomes" id="UP000541444">
    <property type="component" value="Unassembled WGS sequence"/>
</dbReference>
<sequence>MKVIQHKWRRALGEDDAEDESEDMTKAEREDQALTKATSMAELCDEDPDKASRQMKRSIYQTDAWAQSFSRTMKAAKRKLQEVVESVEACIRAERASLYSTQYCCQYLSSSYEVAHLPKRHGEESRHLEHHSRRKKSRWDMDIGDVVRRNIALSRDAVLCDECNKHLLEAEKGIQLLILISVVRVILDEQLSQLFECGYRSFRNGDMCMHDEVAPHYIDMIDQTTLGHQFIKKEFGQILRIGWQIDPFGHSAVQAYLSGPEIFASTFPENYEPPNGFYFEVNDASPVVQAARQLEYFKGRSSSGPNTDALVDALAIAQHHDACPLLNASYCPPSEVDLSPRECLVRFVPV</sequence>
<feature type="domain" description="Glycoside hydrolase family 38 N-terminal" evidence="2">
    <location>
        <begin position="192"/>
        <end position="257"/>
    </location>
</feature>
<dbReference type="PANTHER" id="PTHR11607">
    <property type="entry name" value="ALPHA-MANNOSIDASE"/>
    <property type="match status" value="1"/>
</dbReference>
<proteinExistence type="predicted"/>
<dbReference type="AlphaFoldDB" id="A0A7J7MPW6"/>
<accession>A0A7J7MPW6</accession>
<dbReference type="InterPro" id="IPR050843">
    <property type="entry name" value="Glycosyl_Hydrlase_38"/>
</dbReference>
<comment type="caution">
    <text evidence="3">The sequence shown here is derived from an EMBL/GenBank/DDBJ whole genome shotgun (WGS) entry which is preliminary data.</text>
</comment>
<name>A0A7J7MPW6_9MAGN</name>
<organism evidence="3 4">
    <name type="scientific">Kingdonia uniflora</name>
    <dbReference type="NCBI Taxonomy" id="39325"/>
    <lineage>
        <taxon>Eukaryota</taxon>
        <taxon>Viridiplantae</taxon>
        <taxon>Streptophyta</taxon>
        <taxon>Embryophyta</taxon>
        <taxon>Tracheophyta</taxon>
        <taxon>Spermatophyta</taxon>
        <taxon>Magnoliopsida</taxon>
        <taxon>Ranunculales</taxon>
        <taxon>Circaeasteraceae</taxon>
        <taxon>Kingdonia</taxon>
    </lineage>
</organism>
<dbReference type="OrthoDB" id="2016903at2759"/>
<gene>
    <name evidence="3" type="ORF">GIB67_000407</name>
</gene>
<dbReference type="Gene3D" id="3.20.110.10">
    <property type="entry name" value="Glycoside hydrolase 38, N terminal domain"/>
    <property type="match status" value="1"/>
</dbReference>
<dbReference type="Pfam" id="PF01074">
    <property type="entry name" value="Glyco_hydro_38N"/>
    <property type="match status" value="1"/>
</dbReference>
<feature type="compositionally biased region" description="Basic residues" evidence="1">
    <location>
        <begin position="1"/>
        <end position="10"/>
    </location>
</feature>
<dbReference type="EMBL" id="JACGCM010001293">
    <property type="protein sequence ID" value="KAF6156867.1"/>
    <property type="molecule type" value="Genomic_DNA"/>
</dbReference>
<evidence type="ECO:0000313" key="3">
    <source>
        <dbReference type="EMBL" id="KAF6156867.1"/>
    </source>
</evidence>
<dbReference type="GO" id="GO:0006013">
    <property type="term" value="P:mannose metabolic process"/>
    <property type="evidence" value="ECO:0007669"/>
    <property type="project" value="InterPro"/>
</dbReference>
<dbReference type="InterPro" id="IPR027291">
    <property type="entry name" value="Glyco_hydro_38_N_sf"/>
</dbReference>
<feature type="compositionally biased region" description="Basic and acidic residues" evidence="1">
    <location>
        <begin position="23"/>
        <end position="33"/>
    </location>
</feature>
<evidence type="ECO:0000256" key="1">
    <source>
        <dbReference type="SAM" id="MobiDB-lite"/>
    </source>
</evidence>
<protein>
    <recommendedName>
        <fullName evidence="2">Glycoside hydrolase family 38 N-terminal domain-containing protein</fullName>
    </recommendedName>
</protein>
<dbReference type="PANTHER" id="PTHR11607:SF60">
    <property type="entry name" value="ALPHA-MANNOSIDASE"/>
    <property type="match status" value="1"/>
</dbReference>
<dbReference type="GO" id="GO:0004559">
    <property type="term" value="F:alpha-mannosidase activity"/>
    <property type="evidence" value="ECO:0007669"/>
    <property type="project" value="InterPro"/>
</dbReference>
<reference evidence="3 4" key="1">
    <citation type="journal article" date="2020" name="IScience">
        <title>Genome Sequencing of the Endangered Kingdonia uniflora (Circaeasteraceae, Ranunculales) Reveals Potential Mechanisms of Evolutionary Specialization.</title>
        <authorList>
            <person name="Sun Y."/>
            <person name="Deng T."/>
            <person name="Zhang A."/>
            <person name="Moore M.J."/>
            <person name="Landis J.B."/>
            <person name="Lin N."/>
            <person name="Zhang H."/>
            <person name="Zhang X."/>
            <person name="Huang J."/>
            <person name="Zhang X."/>
            <person name="Sun H."/>
            <person name="Wang H."/>
        </authorList>
    </citation>
    <scope>NUCLEOTIDE SEQUENCE [LARGE SCALE GENOMIC DNA]</scope>
    <source>
        <strain evidence="3">TB1705</strain>
        <tissue evidence="3">Leaf</tissue>
    </source>
</reference>